<comment type="subcellular location">
    <subcellularLocation>
        <location evidence="2">Cell membrane</location>
        <topology evidence="2">Multi-pass membrane protein</topology>
    </subcellularLocation>
</comment>
<dbReference type="GeneID" id="61870696"/>
<dbReference type="InterPro" id="IPR016174">
    <property type="entry name" value="Di-haem_cyt_TM"/>
</dbReference>
<accession>A0A0N8R2Y6</accession>
<dbReference type="GO" id="GO:0009055">
    <property type="term" value="F:electron transfer activity"/>
    <property type="evidence" value="ECO:0007669"/>
    <property type="project" value="InterPro"/>
</dbReference>
<evidence type="ECO:0000256" key="10">
    <source>
        <dbReference type="ARBA" id="ARBA00023004"/>
    </source>
</evidence>
<name>A0A0N8R2Y6_PSESX</name>
<keyword evidence="11 13" id="KW-0472">Membrane</keyword>
<comment type="similarity">
    <text evidence="12">Belongs to the cytochrome b561 family.</text>
</comment>
<evidence type="ECO:0000313" key="15">
    <source>
        <dbReference type="EMBL" id="KPW88094.1"/>
    </source>
</evidence>
<feature type="transmembrane region" description="Helical" evidence="13">
    <location>
        <begin position="94"/>
        <end position="113"/>
    </location>
</feature>
<keyword evidence="7" id="KW-0479">Metal-binding</keyword>
<feature type="transmembrane region" description="Helical" evidence="13">
    <location>
        <begin position="151"/>
        <end position="169"/>
    </location>
</feature>
<feature type="transmembrane region" description="Helical" evidence="13">
    <location>
        <begin position="46"/>
        <end position="64"/>
    </location>
</feature>
<keyword evidence="6 13" id="KW-0812">Transmembrane</keyword>
<proteinExistence type="inferred from homology"/>
<dbReference type="PANTHER" id="PTHR30529:SF3">
    <property type="entry name" value="CYTOCHROME B561 HOMOLOG 1"/>
    <property type="match status" value="1"/>
</dbReference>
<gene>
    <name evidence="15" type="ORF">ALO79_04591</name>
</gene>
<dbReference type="EMBL" id="LJQD01000614">
    <property type="protein sequence ID" value="KPW88094.1"/>
    <property type="molecule type" value="Genomic_DNA"/>
</dbReference>
<comment type="caution">
    <text evidence="15">The sequence shown here is derived from an EMBL/GenBank/DDBJ whole genome shotgun (WGS) entry which is preliminary data.</text>
</comment>
<dbReference type="AlphaFoldDB" id="A0A0N8R2Y6"/>
<dbReference type="Pfam" id="PF01292">
    <property type="entry name" value="Ni_hydr_CYTB"/>
    <property type="match status" value="1"/>
</dbReference>
<keyword evidence="5" id="KW-0349">Heme</keyword>
<organism evidence="15 16">
    <name type="scientific">Pseudomonas syringae pv. castaneae</name>
    <dbReference type="NCBI Taxonomy" id="264450"/>
    <lineage>
        <taxon>Bacteria</taxon>
        <taxon>Pseudomonadati</taxon>
        <taxon>Pseudomonadota</taxon>
        <taxon>Gammaproteobacteria</taxon>
        <taxon>Pseudomonadales</taxon>
        <taxon>Pseudomonadaceae</taxon>
        <taxon>Pseudomonas</taxon>
        <taxon>Pseudomonas syringae</taxon>
    </lineage>
</organism>
<evidence type="ECO:0000256" key="4">
    <source>
        <dbReference type="ARBA" id="ARBA00022475"/>
    </source>
</evidence>
<dbReference type="PANTHER" id="PTHR30529">
    <property type="entry name" value="CYTOCHROME B561"/>
    <property type="match status" value="1"/>
</dbReference>
<comment type="cofactor">
    <cofactor evidence="1">
        <name>heme b</name>
        <dbReference type="ChEBI" id="CHEBI:60344"/>
    </cofactor>
</comment>
<evidence type="ECO:0000256" key="3">
    <source>
        <dbReference type="ARBA" id="ARBA00022448"/>
    </source>
</evidence>
<keyword evidence="3" id="KW-0813">Transport</keyword>
<evidence type="ECO:0000256" key="8">
    <source>
        <dbReference type="ARBA" id="ARBA00022982"/>
    </source>
</evidence>
<keyword evidence="9 13" id="KW-1133">Transmembrane helix</keyword>
<protein>
    <submittedName>
        <fullName evidence="15">Putative Cytochrome</fullName>
    </submittedName>
</protein>
<feature type="domain" description="Cytochrome b561 bacterial/Ni-hydrogenase" evidence="14">
    <location>
        <begin position="8"/>
        <end position="179"/>
    </location>
</feature>
<evidence type="ECO:0000256" key="2">
    <source>
        <dbReference type="ARBA" id="ARBA00004651"/>
    </source>
</evidence>
<evidence type="ECO:0000313" key="16">
    <source>
        <dbReference type="Proteomes" id="UP000050381"/>
    </source>
</evidence>
<keyword evidence="8" id="KW-0249">Electron transport</keyword>
<dbReference type="SUPFAM" id="SSF81342">
    <property type="entry name" value="Transmembrane di-heme cytochromes"/>
    <property type="match status" value="1"/>
</dbReference>
<dbReference type="Proteomes" id="UP000050381">
    <property type="component" value="Unassembled WGS sequence"/>
</dbReference>
<keyword evidence="4" id="KW-1003">Cell membrane</keyword>
<evidence type="ECO:0000256" key="6">
    <source>
        <dbReference type="ARBA" id="ARBA00022692"/>
    </source>
</evidence>
<keyword evidence="10" id="KW-0408">Iron</keyword>
<evidence type="ECO:0000256" key="1">
    <source>
        <dbReference type="ARBA" id="ARBA00001970"/>
    </source>
</evidence>
<dbReference type="PATRIC" id="fig|264450.4.peg.5461"/>
<sequence>MDAPTSQRYTARARWLHWVMAILIVLAYTLILSRSQFGKGSEYRTLVVQSHFWVGIVILAMAFFRVAERRRHRPPGITPPLEGALRLAATLTHYALYAFLFAQPLLGLLTVMVEKGALPIPLTDLQIPWPLPTSDRRAETFEDVHKLLGSIFYYVIALHVVAALWHHLVRKDNTLKRML</sequence>
<reference evidence="15 16" key="1">
    <citation type="submission" date="2015-09" db="EMBL/GenBank/DDBJ databases">
        <title>Genome announcement of multiple Pseudomonas syringae strains.</title>
        <authorList>
            <person name="Thakur S."/>
            <person name="Wang P.W."/>
            <person name="Gong Y."/>
            <person name="Weir B.S."/>
            <person name="Guttman D.S."/>
        </authorList>
    </citation>
    <scope>NUCLEOTIDE SEQUENCE [LARGE SCALE GENOMIC DNA]</scope>
    <source>
        <strain evidence="15 16">ICMP9419</strain>
    </source>
</reference>
<evidence type="ECO:0000256" key="13">
    <source>
        <dbReference type="SAM" id="Phobius"/>
    </source>
</evidence>
<dbReference type="GO" id="GO:0046872">
    <property type="term" value="F:metal ion binding"/>
    <property type="evidence" value="ECO:0007669"/>
    <property type="project" value="UniProtKB-KW"/>
</dbReference>
<evidence type="ECO:0000256" key="9">
    <source>
        <dbReference type="ARBA" id="ARBA00022989"/>
    </source>
</evidence>
<dbReference type="RefSeq" id="WP_004656874.1">
    <property type="nucleotide sequence ID" value="NZ_LIIH01000022.1"/>
</dbReference>
<dbReference type="InterPro" id="IPR052168">
    <property type="entry name" value="Cytochrome_b561_oxidase"/>
</dbReference>
<evidence type="ECO:0000259" key="14">
    <source>
        <dbReference type="Pfam" id="PF01292"/>
    </source>
</evidence>
<dbReference type="Gene3D" id="1.20.950.20">
    <property type="entry name" value="Transmembrane di-heme cytochromes, Chain C"/>
    <property type="match status" value="1"/>
</dbReference>
<dbReference type="GO" id="GO:0005886">
    <property type="term" value="C:plasma membrane"/>
    <property type="evidence" value="ECO:0007669"/>
    <property type="project" value="UniProtKB-SubCell"/>
</dbReference>
<dbReference type="GO" id="GO:0022904">
    <property type="term" value="P:respiratory electron transport chain"/>
    <property type="evidence" value="ECO:0007669"/>
    <property type="project" value="InterPro"/>
</dbReference>
<evidence type="ECO:0000256" key="7">
    <source>
        <dbReference type="ARBA" id="ARBA00022723"/>
    </source>
</evidence>
<evidence type="ECO:0000256" key="12">
    <source>
        <dbReference type="ARBA" id="ARBA00037975"/>
    </source>
</evidence>
<feature type="transmembrane region" description="Helical" evidence="13">
    <location>
        <begin position="15"/>
        <end position="34"/>
    </location>
</feature>
<evidence type="ECO:0000256" key="11">
    <source>
        <dbReference type="ARBA" id="ARBA00023136"/>
    </source>
</evidence>
<dbReference type="GO" id="GO:0020037">
    <property type="term" value="F:heme binding"/>
    <property type="evidence" value="ECO:0007669"/>
    <property type="project" value="TreeGrafter"/>
</dbReference>
<evidence type="ECO:0000256" key="5">
    <source>
        <dbReference type="ARBA" id="ARBA00022617"/>
    </source>
</evidence>
<dbReference type="InterPro" id="IPR011577">
    <property type="entry name" value="Cyt_b561_bac/Ni-Hgenase"/>
</dbReference>